<dbReference type="InterPro" id="IPR036249">
    <property type="entry name" value="Thioredoxin-like_sf"/>
</dbReference>
<keyword evidence="4" id="KW-1015">Disulfide bond</keyword>
<dbReference type="InterPro" id="IPR013766">
    <property type="entry name" value="Thioredoxin_domain"/>
</dbReference>
<sequence>MDRRGALGALGALGAGAGLLGLSGCSTDNDQLAKQAGSGQGYVSGDGVVTQIAPGERKEPLDLAFTLLDGKRADLKQWRPRAVVINLWYAACPPCRREAPELVKVAQKYKGRAEFLGVNVRDQKAAAQAFIDTFAIKYPVMLDADGRMVSLLSAILPPQATPSTVVLDAQGRAAARIVGRVESSTLTGVIDDALQG</sequence>
<reference evidence="7 8" key="1">
    <citation type="submission" date="2020-01" db="EMBL/GenBank/DDBJ databases">
        <authorList>
            <person name="Deng T."/>
        </authorList>
    </citation>
    <scope>NUCLEOTIDE SEQUENCE [LARGE SCALE GENOMIC DNA]</scope>
    <source>
        <strain evidence="7 8">5221</strain>
    </source>
</reference>
<dbReference type="AlphaFoldDB" id="A0A6N9H762"/>
<keyword evidence="3" id="KW-0735">Signal-anchor</keyword>
<evidence type="ECO:0000256" key="3">
    <source>
        <dbReference type="ARBA" id="ARBA00022968"/>
    </source>
</evidence>
<dbReference type="SUPFAM" id="SSF52833">
    <property type="entry name" value="Thioredoxin-like"/>
    <property type="match status" value="1"/>
</dbReference>
<dbReference type="PROSITE" id="PS51257">
    <property type="entry name" value="PROKAR_LIPOPROTEIN"/>
    <property type="match status" value="1"/>
</dbReference>
<keyword evidence="3" id="KW-0812">Transmembrane</keyword>
<protein>
    <submittedName>
        <fullName evidence="7">Redoxin family protein</fullName>
    </submittedName>
</protein>
<dbReference type="PANTHER" id="PTHR42852:SF6">
    <property type="entry name" value="THIOL:DISULFIDE INTERCHANGE PROTEIN DSBE"/>
    <property type="match status" value="1"/>
</dbReference>
<dbReference type="InterPro" id="IPR013740">
    <property type="entry name" value="Redoxin"/>
</dbReference>
<evidence type="ECO:0000313" key="8">
    <source>
        <dbReference type="Proteomes" id="UP000469215"/>
    </source>
</evidence>
<dbReference type="GO" id="GO:0030313">
    <property type="term" value="C:cell envelope"/>
    <property type="evidence" value="ECO:0007669"/>
    <property type="project" value="UniProtKB-SubCell"/>
</dbReference>
<keyword evidence="5" id="KW-0676">Redox-active center</keyword>
<comment type="subcellular location">
    <subcellularLocation>
        <location evidence="1">Cell envelope</location>
    </subcellularLocation>
</comment>
<dbReference type="Gene3D" id="3.40.30.10">
    <property type="entry name" value="Glutaredoxin"/>
    <property type="match status" value="1"/>
</dbReference>
<evidence type="ECO:0000259" key="6">
    <source>
        <dbReference type="PROSITE" id="PS51352"/>
    </source>
</evidence>
<dbReference type="GO" id="GO:0017004">
    <property type="term" value="P:cytochrome complex assembly"/>
    <property type="evidence" value="ECO:0007669"/>
    <property type="project" value="UniProtKB-KW"/>
</dbReference>
<dbReference type="PROSITE" id="PS51352">
    <property type="entry name" value="THIOREDOXIN_2"/>
    <property type="match status" value="1"/>
</dbReference>
<gene>
    <name evidence="7" type="ORF">GSY69_07995</name>
</gene>
<evidence type="ECO:0000256" key="2">
    <source>
        <dbReference type="ARBA" id="ARBA00022748"/>
    </source>
</evidence>
<accession>A0A6N9H762</accession>
<proteinExistence type="predicted"/>
<evidence type="ECO:0000256" key="5">
    <source>
        <dbReference type="ARBA" id="ARBA00023284"/>
    </source>
</evidence>
<evidence type="ECO:0000256" key="4">
    <source>
        <dbReference type="ARBA" id="ARBA00023157"/>
    </source>
</evidence>
<evidence type="ECO:0000313" key="7">
    <source>
        <dbReference type="EMBL" id="MYM19908.1"/>
    </source>
</evidence>
<dbReference type="CDD" id="cd02966">
    <property type="entry name" value="TlpA_like_family"/>
    <property type="match status" value="1"/>
</dbReference>
<dbReference type="EMBL" id="WWEQ01000029">
    <property type="protein sequence ID" value="MYM19908.1"/>
    <property type="molecule type" value="Genomic_DNA"/>
</dbReference>
<dbReference type="InterPro" id="IPR050553">
    <property type="entry name" value="Thioredoxin_ResA/DsbE_sf"/>
</dbReference>
<dbReference type="PANTHER" id="PTHR42852">
    <property type="entry name" value="THIOL:DISULFIDE INTERCHANGE PROTEIN DSBE"/>
    <property type="match status" value="1"/>
</dbReference>
<dbReference type="Pfam" id="PF08534">
    <property type="entry name" value="Redoxin"/>
    <property type="match status" value="1"/>
</dbReference>
<feature type="domain" description="Thioredoxin" evidence="6">
    <location>
        <begin position="52"/>
        <end position="195"/>
    </location>
</feature>
<name>A0A6N9H762_9MICO</name>
<comment type="caution">
    <text evidence="7">The sequence shown here is derived from an EMBL/GenBank/DDBJ whole genome shotgun (WGS) entry which is preliminary data.</text>
</comment>
<evidence type="ECO:0000256" key="1">
    <source>
        <dbReference type="ARBA" id="ARBA00004196"/>
    </source>
</evidence>
<keyword evidence="8" id="KW-1185">Reference proteome</keyword>
<dbReference type="Proteomes" id="UP000469215">
    <property type="component" value="Unassembled WGS sequence"/>
</dbReference>
<dbReference type="GO" id="GO:0016491">
    <property type="term" value="F:oxidoreductase activity"/>
    <property type="evidence" value="ECO:0007669"/>
    <property type="project" value="InterPro"/>
</dbReference>
<organism evidence="7 8">
    <name type="scientific">Brevibacterium rongguiense</name>
    <dbReference type="NCBI Taxonomy" id="2695267"/>
    <lineage>
        <taxon>Bacteria</taxon>
        <taxon>Bacillati</taxon>
        <taxon>Actinomycetota</taxon>
        <taxon>Actinomycetes</taxon>
        <taxon>Micrococcales</taxon>
        <taxon>Brevibacteriaceae</taxon>
        <taxon>Brevibacterium</taxon>
    </lineage>
</organism>
<keyword evidence="2" id="KW-0201">Cytochrome c-type biogenesis</keyword>